<dbReference type="InterPro" id="IPR010930">
    <property type="entry name" value="Flg_bb/hook_C_dom"/>
</dbReference>
<keyword evidence="11" id="KW-0282">Flagellum</keyword>
<dbReference type="Pfam" id="PF00460">
    <property type="entry name" value="Flg_bb_rod"/>
    <property type="match status" value="1"/>
</dbReference>
<keyword evidence="11" id="KW-0966">Cell projection</keyword>
<dbReference type="PANTHER" id="PTHR30033:SF1">
    <property type="entry name" value="FLAGELLAR HOOK-ASSOCIATED PROTEIN 1"/>
    <property type="match status" value="1"/>
</dbReference>
<keyword evidence="6 7" id="KW-0975">Bacterial flagellum</keyword>
<evidence type="ECO:0000259" key="10">
    <source>
        <dbReference type="Pfam" id="PF22638"/>
    </source>
</evidence>
<proteinExistence type="inferred from homology"/>
<dbReference type="InterPro" id="IPR053927">
    <property type="entry name" value="FlgK_helical"/>
</dbReference>
<dbReference type="PRINTS" id="PR01005">
    <property type="entry name" value="FLGHOOKAP1"/>
</dbReference>
<dbReference type="PANTHER" id="PTHR30033">
    <property type="entry name" value="FLAGELLAR HOOK-ASSOCIATED PROTEIN 1"/>
    <property type="match status" value="1"/>
</dbReference>
<evidence type="ECO:0000256" key="3">
    <source>
        <dbReference type="ARBA" id="ARBA00009677"/>
    </source>
</evidence>
<evidence type="ECO:0000256" key="4">
    <source>
        <dbReference type="ARBA" id="ARBA00016244"/>
    </source>
</evidence>
<reference evidence="11 12" key="1">
    <citation type="submission" date="2024-09" db="EMBL/GenBank/DDBJ databases">
        <authorList>
            <person name="Zhang Z.-H."/>
        </authorList>
    </citation>
    <scope>NUCLEOTIDE SEQUENCE [LARGE SCALE GENOMIC DNA]</scope>
    <source>
        <strain evidence="11 12">HHTR114</strain>
    </source>
</reference>
<keyword evidence="12" id="KW-1185">Reference proteome</keyword>
<dbReference type="RefSeq" id="WP_379882367.1">
    <property type="nucleotide sequence ID" value="NZ_JBHPON010000002.1"/>
</dbReference>
<dbReference type="Pfam" id="PF06429">
    <property type="entry name" value="Flg_bbr_C"/>
    <property type="match status" value="1"/>
</dbReference>
<comment type="subcellular location">
    <subcellularLocation>
        <location evidence="1">Bacterial flagellum basal body</location>
    </subcellularLocation>
    <subcellularLocation>
        <location evidence="2 7">Secreted</location>
    </subcellularLocation>
</comment>
<keyword evidence="11" id="KW-0969">Cilium</keyword>
<sequence>MSISQALNNAASGLTAASRRAGVASNNIANALTEGYNRRDVNLAERVTDGMGAGVSVAGISRATNPALTNERRMADAGLAFDTANADAMTRVSNLLGGPEDPSSLFQKYDNLESAMRALAETPNSTPLQQKVVTAAKDLAASFNRISSSYQQIRSDADKEIGLRVDEVNDALQKIEALNGAIGRGAAAGGDVAALEDQRQQLINKVNEAIPVRELVREGGRIDLMTPEGVFLLAGTARTVEFSPASLVTADQEYLGGAGALSGLSVEGKDITPGGPGSLTISNGAIAGLFNVRDNTVPEMSNALDALAFDLIGRFEDPAVDPTLNPGDPGLFTDNGAASDVLNLNGLAGRIEVNIAVDPAQGGEVWRVRDGVQAVVPGPAGSDAFVRALISAMSDTRPSHAALQSPGDLNASEGAAHLIALAGGASASASQQLGASSALSQSLYEAEKMETGVDTDRELQNLLIIEQSYAANTRVIQAVDEMIRRLMDI</sequence>
<dbReference type="SUPFAM" id="SSF64518">
    <property type="entry name" value="Phase 1 flagellin"/>
    <property type="match status" value="1"/>
</dbReference>
<dbReference type="Pfam" id="PF22638">
    <property type="entry name" value="FlgK_D1"/>
    <property type="match status" value="1"/>
</dbReference>
<dbReference type="Proteomes" id="UP001596116">
    <property type="component" value="Unassembled WGS sequence"/>
</dbReference>
<evidence type="ECO:0000313" key="12">
    <source>
        <dbReference type="Proteomes" id="UP001596116"/>
    </source>
</evidence>
<feature type="domain" description="Flagellar basal body rod protein N-terminal" evidence="8">
    <location>
        <begin position="7"/>
        <end position="36"/>
    </location>
</feature>
<name>A0ABW1L0J7_9PROT</name>
<feature type="domain" description="Flagellar hook-associated protein FlgK helical" evidence="10">
    <location>
        <begin position="90"/>
        <end position="315"/>
    </location>
</feature>
<protein>
    <recommendedName>
        <fullName evidence="4 7">Flagellar hook-associated protein 1</fullName>
        <shortName evidence="7">HAP1</shortName>
    </recommendedName>
</protein>
<evidence type="ECO:0000313" key="11">
    <source>
        <dbReference type="EMBL" id="MFC6036402.1"/>
    </source>
</evidence>
<comment type="caution">
    <text evidence="11">The sequence shown here is derived from an EMBL/GenBank/DDBJ whole genome shotgun (WGS) entry which is preliminary data.</text>
</comment>
<evidence type="ECO:0000259" key="9">
    <source>
        <dbReference type="Pfam" id="PF06429"/>
    </source>
</evidence>
<evidence type="ECO:0000256" key="5">
    <source>
        <dbReference type="ARBA" id="ARBA00022525"/>
    </source>
</evidence>
<evidence type="ECO:0000256" key="6">
    <source>
        <dbReference type="ARBA" id="ARBA00023143"/>
    </source>
</evidence>
<organism evidence="11 12">
    <name type="scientific">Hyphococcus aureus</name>
    <dbReference type="NCBI Taxonomy" id="2666033"/>
    <lineage>
        <taxon>Bacteria</taxon>
        <taxon>Pseudomonadati</taxon>
        <taxon>Pseudomonadota</taxon>
        <taxon>Alphaproteobacteria</taxon>
        <taxon>Parvularculales</taxon>
        <taxon>Parvularculaceae</taxon>
        <taxon>Hyphococcus</taxon>
    </lineage>
</organism>
<dbReference type="NCBIfam" id="TIGR02492">
    <property type="entry name" value="flgK_ends"/>
    <property type="match status" value="1"/>
</dbReference>
<evidence type="ECO:0000256" key="7">
    <source>
        <dbReference type="RuleBase" id="RU362065"/>
    </source>
</evidence>
<keyword evidence="5 7" id="KW-0964">Secreted</keyword>
<evidence type="ECO:0000256" key="1">
    <source>
        <dbReference type="ARBA" id="ARBA00004117"/>
    </source>
</evidence>
<evidence type="ECO:0000259" key="8">
    <source>
        <dbReference type="Pfam" id="PF00460"/>
    </source>
</evidence>
<dbReference type="EMBL" id="JBHPON010000002">
    <property type="protein sequence ID" value="MFC6036402.1"/>
    <property type="molecule type" value="Genomic_DNA"/>
</dbReference>
<gene>
    <name evidence="7 11" type="primary">flgK</name>
    <name evidence="11" type="ORF">ACFMB1_12675</name>
</gene>
<dbReference type="InterPro" id="IPR001444">
    <property type="entry name" value="Flag_bb_rod_N"/>
</dbReference>
<accession>A0ABW1L0J7</accession>
<dbReference type="InterPro" id="IPR002371">
    <property type="entry name" value="FlgK"/>
</dbReference>
<feature type="domain" description="Flagellar basal-body/hook protein C-terminal" evidence="9">
    <location>
        <begin position="452"/>
        <end position="488"/>
    </location>
</feature>
<comment type="similarity">
    <text evidence="3 7">Belongs to the flagella basal body rod proteins family.</text>
</comment>
<evidence type="ECO:0000256" key="2">
    <source>
        <dbReference type="ARBA" id="ARBA00004613"/>
    </source>
</evidence>